<dbReference type="InterPro" id="IPR000569">
    <property type="entry name" value="HECT_dom"/>
</dbReference>
<dbReference type="InterPro" id="IPR050409">
    <property type="entry name" value="E3_ubiq-protein_ligase"/>
</dbReference>
<dbReference type="AlphaFoldDB" id="A0A2G2Y535"/>
<proteinExistence type="predicted"/>
<dbReference type="GO" id="GO:0061630">
    <property type="term" value="F:ubiquitin protein ligase activity"/>
    <property type="evidence" value="ECO:0000318"/>
    <property type="project" value="GO_Central"/>
</dbReference>
<dbReference type="GO" id="GO:0006511">
    <property type="term" value="P:ubiquitin-dependent protein catabolic process"/>
    <property type="evidence" value="ECO:0000318"/>
    <property type="project" value="GO_Central"/>
</dbReference>
<feature type="domain" description="HECT" evidence="7">
    <location>
        <begin position="366"/>
        <end position="648"/>
    </location>
</feature>
<evidence type="ECO:0000256" key="2">
    <source>
        <dbReference type="ARBA" id="ARBA00004906"/>
    </source>
</evidence>
<comment type="catalytic activity">
    <reaction evidence="1">
        <text>S-ubiquitinyl-[E2 ubiquitin-conjugating enzyme]-L-cysteine + [acceptor protein]-L-lysine = [E2 ubiquitin-conjugating enzyme]-L-cysteine + N(6)-ubiquitinyl-[acceptor protein]-L-lysine.</text>
        <dbReference type="EC" id="2.3.2.26"/>
    </reaction>
</comment>
<name>A0A2G2Y535_CAPAN</name>
<evidence type="ECO:0000256" key="4">
    <source>
        <dbReference type="ARBA" id="ARBA00022679"/>
    </source>
</evidence>
<dbReference type="PROSITE" id="PS50237">
    <property type="entry name" value="HECT"/>
    <property type="match status" value="1"/>
</dbReference>
<dbReference type="EMBL" id="AYRZ02000012">
    <property type="protein sequence ID" value="PHT64681.1"/>
    <property type="molecule type" value="Genomic_DNA"/>
</dbReference>
<dbReference type="FunFam" id="3.30.2410.10:FF:000020">
    <property type="entry name" value="E3 ubiquitin-protein ligase UPL5"/>
    <property type="match status" value="1"/>
</dbReference>
<dbReference type="SUPFAM" id="SSF56204">
    <property type="entry name" value="Hect, E3 ligase catalytic domain"/>
    <property type="match status" value="1"/>
</dbReference>
<keyword evidence="9" id="KW-1185">Reference proteome</keyword>
<gene>
    <name evidence="8" type="ORF">T459_29106</name>
</gene>
<reference evidence="8 9" key="1">
    <citation type="journal article" date="2014" name="Nat. Genet.">
        <title>Genome sequence of the hot pepper provides insights into the evolution of pungency in Capsicum species.</title>
        <authorList>
            <person name="Kim S."/>
            <person name="Park M."/>
            <person name="Yeom S.I."/>
            <person name="Kim Y.M."/>
            <person name="Lee J.M."/>
            <person name="Lee H.A."/>
            <person name="Seo E."/>
            <person name="Choi J."/>
            <person name="Cheong K."/>
            <person name="Kim K.T."/>
            <person name="Jung K."/>
            <person name="Lee G.W."/>
            <person name="Oh S.K."/>
            <person name="Bae C."/>
            <person name="Kim S.B."/>
            <person name="Lee H.Y."/>
            <person name="Kim S.Y."/>
            <person name="Kim M.S."/>
            <person name="Kang B.C."/>
            <person name="Jo Y.D."/>
            <person name="Yang H.B."/>
            <person name="Jeong H.J."/>
            <person name="Kang W.H."/>
            <person name="Kwon J.K."/>
            <person name="Shin C."/>
            <person name="Lim J.Y."/>
            <person name="Park J.H."/>
            <person name="Huh J.H."/>
            <person name="Kim J.S."/>
            <person name="Kim B.D."/>
            <person name="Cohen O."/>
            <person name="Paran I."/>
            <person name="Suh M.C."/>
            <person name="Lee S.B."/>
            <person name="Kim Y.K."/>
            <person name="Shin Y."/>
            <person name="Noh S.J."/>
            <person name="Park J."/>
            <person name="Seo Y.S."/>
            <person name="Kwon S.Y."/>
            <person name="Kim H.A."/>
            <person name="Park J.M."/>
            <person name="Kim H.J."/>
            <person name="Choi S.B."/>
            <person name="Bosland P.W."/>
            <person name="Reeves G."/>
            <person name="Jo S.H."/>
            <person name="Lee B.W."/>
            <person name="Cho H.T."/>
            <person name="Choi H.S."/>
            <person name="Lee M.S."/>
            <person name="Yu Y."/>
            <person name="Do Choi Y."/>
            <person name="Park B.S."/>
            <person name="van Deynze A."/>
            <person name="Ashrafi H."/>
            <person name="Hill T."/>
            <person name="Kim W.T."/>
            <person name="Pai H.S."/>
            <person name="Ahn H.K."/>
            <person name="Yeam I."/>
            <person name="Giovannoni J.J."/>
            <person name="Rose J.K."/>
            <person name="Sorensen I."/>
            <person name="Lee S.J."/>
            <person name="Kim R.W."/>
            <person name="Choi I.Y."/>
            <person name="Choi B.S."/>
            <person name="Lim J.S."/>
            <person name="Lee Y.H."/>
            <person name="Choi D."/>
        </authorList>
    </citation>
    <scope>NUCLEOTIDE SEQUENCE [LARGE SCALE GENOMIC DNA]</scope>
    <source>
        <strain evidence="9">cv. CM334</strain>
    </source>
</reference>
<dbReference type="SMART" id="SM00119">
    <property type="entry name" value="HECTc"/>
    <property type="match status" value="1"/>
</dbReference>
<dbReference type="STRING" id="4072.A0A2G2Y535"/>
<keyword evidence="5 6" id="KW-0833">Ubl conjugation pathway</keyword>
<evidence type="ECO:0000313" key="9">
    <source>
        <dbReference type="Proteomes" id="UP000222542"/>
    </source>
</evidence>
<comment type="pathway">
    <text evidence="2">Protein modification; protein ubiquitination.</text>
</comment>
<evidence type="ECO:0000256" key="6">
    <source>
        <dbReference type="PROSITE-ProRule" id="PRU00104"/>
    </source>
</evidence>
<sequence length="648" mass="74215">MHPFSNIDVNNTAAGNKLTLDDSTGVDQTLERLDNLSSRIFYFCESKHQLIPSPSVANSIKSVLTNFSIAYECIYEFIDSLKRETLTPIYTLLVSEFISSLEEDVEHDYDLYVFCRSSLGAMIESVGIVMCNDGAENLLSLNDIFQFVIEIASELCTELAKTAGSTEYSGLSFPLVHDFTAYIVPVCNVLRPLMDDDTGEAECYRGTIERMKSEIFDVLLEKMLSLRSLCLKGEVEDVEDVPWWSLYLVILKHLCNVSKLCNGFESKFWETTKRVKSSLSFLIFSLVTKSEDYEWLFEVMDFDARSHLARMMIPEVGDNEECQYNMLTNRSELLKDSYGYIGIIARPEQLLGGLFVQFENEQATGPDSKVNPAHLEYFRFSGRMIALALMHGVQIEVVFDRVFFLQLSGKGVSLQDIRDSDPILYNSYKQILDMDPEMVDQDVLGLTFVTELEVLGSRKEIELCPNGKDTVVDSKNREVYVSLLIKHRFVTSIAEQVEYFAKGFEDLIAPSRAQSFFRCLYLDDLDLMLGGRSNVSIEDWKAHTDYHGYNKSDSQISWFWEIVERMSVEERKVLLFFWTSVKSLPLDGFGGLDSRLDIYKNSQSWDHLPSSQTCFYRMYFPPYQSLDVMQDRRRIITQEHVGCSFGTS</sequence>
<evidence type="ECO:0000259" key="7">
    <source>
        <dbReference type="PROSITE" id="PS50237"/>
    </source>
</evidence>
<dbReference type="Gramene" id="PHT64681">
    <property type="protein sequence ID" value="PHT64681"/>
    <property type="gene ID" value="T459_29106"/>
</dbReference>
<dbReference type="Gene3D" id="3.30.2160.10">
    <property type="entry name" value="Hect, E3 ligase catalytic domain"/>
    <property type="match status" value="1"/>
</dbReference>
<dbReference type="EC" id="2.3.2.26" evidence="3"/>
<keyword evidence="4" id="KW-0808">Transferase</keyword>
<dbReference type="Proteomes" id="UP000222542">
    <property type="component" value="Unassembled WGS sequence"/>
</dbReference>
<dbReference type="PANTHER" id="PTHR11254">
    <property type="entry name" value="HECT DOMAIN UBIQUITIN-PROTEIN LIGASE"/>
    <property type="match status" value="1"/>
</dbReference>
<dbReference type="GO" id="GO:0005737">
    <property type="term" value="C:cytoplasm"/>
    <property type="evidence" value="ECO:0000318"/>
    <property type="project" value="GO_Central"/>
</dbReference>
<reference evidence="8 9" key="2">
    <citation type="journal article" date="2017" name="Genome Biol.">
        <title>New reference genome sequences of hot pepper reveal the massive evolution of plant disease-resistance genes by retroduplication.</title>
        <authorList>
            <person name="Kim S."/>
            <person name="Park J."/>
            <person name="Yeom S.I."/>
            <person name="Kim Y.M."/>
            <person name="Seo E."/>
            <person name="Kim K.T."/>
            <person name="Kim M.S."/>
            <person name="Lee J.M."/>
            <person name="Cheong K."/>
            <person name="Shin H.S."/>
            <person name="Kim S.B."/>
            <person name="Han K."/>
            <person name="Lee J."/>
            <person name="Park M."/>
            <person name="Lee H.A."/>
            <person name="Lee H.Y."/>
            <person name="Lee Y."/>
            <person name="Oh S."/>
            <person name="Lee J.H."/>
            <person name="Choi E."/>
            <person name="Choi E."/>
            <person name="Lee S.E."/>
            <person name="Jeon J."/>
            <person name="Kim H."/>
            <person name="Choi G."/>
            <person name="Song H."/>
            <person name="Lee J."/>
            <person name="Lee S.C."/>
            <person name="Kwon J.K."/>
            <person name="Lee H.Y."/>
            <person name="Koo N."/>
            <person name="Hong Y."/>
            <person name="Kim R.W."/>
            <person name="Kang W.H."/>
            <person name="Huh J.H."/>
            <person name="Kang B.C."/>
            <person name="Yang T.J."/>
            <person name="Lee Y.H."/>
            <person name="Bennetzen J.L."/>
            <person name="Choi D."/>
        </authorList>
    </citation>
    <scope>NUCLEOTIDE SEQUENCE [LARGE SCALE GENOMIC DNA]</scope>
    <source>
        <strain evidence="9">cv. CM334</strain>
    </source>
</reference>
<feature type="active site" description="Glycyl thioester intermediate" evidence="6">
    <location>
        <position position="614"/>
    </location>
</feature>
<dbReference type="Gene3D" id="3.30.2410.10">
    <property type="entry name" value="Hect, E3 ligase catalytic domain"/>
    <property type="match status" value="1"/>
</dbReference>
<evidence type="ECO:0000256" key="5">
    <source>
        <dbReference type="ARBA" id="ARBA00022786"/>
    </source>
</evidence>
<protein>
    <recommendedName>
        <fullName evidence="3">HECT-type E3 ubiquitin transferase</fullName>
        <ecNumber evidence="3">2.3.2.26</ecNumber>
    </recommendedName>
</protein>
<comment type="caution">
    <text evidence="8">The sequence shown here is derived from an EMBL/GenBank/DDBJ whole genome shotgun (WGS) entry which is preliminary data.</text>
</comment>
<dbReference type="Pfam" id="PF00632">
    <property type="entry name" value="HECT"/>
    <property type="match status" value="1"/>
</dbReference>
<dbReference type="InterPro" id="IPR035983">
    <property type="entry name" value="Hect_E3_ubiquitin_ligase"/>
</dbReference>
<dbReference type="OMA" id="QISSTIC"/>
<evidence type="ECO:0000256" key="1">
    <source>
        <dbReference type="ARBA" id="ARBA00000885"/>
    </source>
</evidence>
<dbReference type="PANTHER" id="PTHR11254:SF424">
    <property type="entry name" value="E3 UBIQUITIN-PROTEIN LIGASE UPL5"/>
    <property type="match status" value="1"/>
</dbReference>
<evidence type="ECO:0000313" key="8">
    <source>
        <dbReference type="EMBL" id="PHT64681.1"/>
    </source>
</evidence>
<evidence type="ECO:0000256" key="3">
    <source>
        <dbReference type="ARBA" id="ARBA00012485"/>
    </source>
</evidence>
<organism evidence="8 9">
    <name type="scientific">Capsicum annuum</name>
    <name type="common">Capsicum pepper</name>
    <dbReference type="NCBI Taxonomy" id="4072"/>
    <lineage>
        <taxon>Eukaryota</taxon>
        <taxon>Viridiplantae</taxon>
        <taxon>Streptophyta</taxon>
        <taxon>Embryophyta</taxon>
        <taxon>Tracheophyta</taxon>
        <taxon>Spermatophyta</taxon>
        <taxon>Magnoliopsida</taxon>
        <taxon>eudicotyledons</taxon>
        <taxon>Gunneridae</taxon>
        <taxon>Pentapetalae</taxon>
        <taxon>asterids</taxon>
        <taxon>lamiids</taxon>
        <taxon>Solanales</taxon>
        <taxon>Solanaceae</taxon>
        <taxon>Solanoideae</taxon>
        <taxon>Capsiceae</taxon>
        <taxon>Capsicum</taxon>
    </lineage>
</organism>
<accession>A0A2G2Y535</accession>